<dbReference type="CDD" id="cd03440">
    <property type="entry name" value="hot_dog"/>
    <property type="match status" value="1"/>
</dbReference>
<dbReference type="SUPFAM" id="SSF54637">
    <property type="entry name" value="Thioesterase/thiol ester dehydrase-isomerase"/>
    <property type="match status" value="1"/>
</dbReference>
<feature type="compositionally biased region" description="Gly residues" evidence="1">
    <location>
        <begin position="184"/>
        <end position="195"/>
    </location>
</feature>
<feature type="region of interest" description="Disordered" evidence="1">
    <location>
        <begin position="32"/>
        <end position="56"/>
    </location>
</feature>
<dbReference type="Gene3D" id="3.10.129.10">
    <property type="entry name" value="Hotdog Thioesterase"/>
    <property type="match status" value="1"/>
</dbReference>
<name>A0A9X2KK11_9MICC</name>
<dbReference type="PANTHER" id="PTHR43841:SF3">
    <property type="entry name" value="(3R)-HYDROXYACYL-ACP DEHYDRATASE SUBUNIT HADB"/>
    <property type="match status" value="1"/>
</dbReference>
<proteinExistence type="predicted"/>
<gene>
    <name evidence="2" type="ORF">NBM05_00430</name>
</gene>
<reference evidence="2" key="1">
    <citation type="submission" date="2022-06" db="EMBL/GenBank/DDBJ databases">
        <title>Rothia sp. isolated from sandalwood seedling.</title>
        <authorList>
            <person name="Tuikhar N."/>
            <person name="Kirdat K."/>
            <person name="Thorat V."/>
            <person name="Swetha P."/>
            <person name="Padma S."/>
            <person name="Sundararaj R."/>
            <person name="Yadav A."/>
        </authorList>
    </citation>
    <scope>NUCLEOTIDE SEQUENCE</scope>
    <source>
        <strain evidence="2">AR01</strain>
    </source>
</reference>
<comment type="caution">
    <text evidence="2">The sequence shown here is derived from an EMBL/GenBank/DDBJ whole genome shotgun (WGS) entry which is preliminary data.</text>
</comment>
<keyword evidence="3" id="KW-1185">Reference proteome</keyword>
<dbReference type="InterPro" id="IPR029069">
    <property type="entry name" value="HotDog_dom_sf"/>
</dbReference>
<dbReference type="Proteomes" id="UP001139502">
    <property type="component" value="Unassembled WGS sequence"/>
</dbReference>
<dbReference type="AlphaFoldDB" id="A0A9X2KK11"/>
<evidence type="ECO:0000313" key="2">
    <source>
        <dbReference type="EMBL" id="MCP3424541.1"/>
    </source>
</evidence>
<feature type="region of interest" description="Disordered" evidence="1">
    <location>
        <begin position="173"/>
        <end position="234"/>
    </location>
</feature>
<feature type="compositionally biased region" description="Pro residues" evidence="1">
    <location>
        <begin position="223"/>
        <end position="234"/>
    </location>
</feature>
<accession>A0A9X2KK11</accession>
<evidence type="ECO:0000256" key="1">
    <source>
        <dbReference type="SAM" id="MobiDB-lite"/>
    </source>
</evidence>
<sequence>MMGLLGRLGDRDAARGPAGMLAAVGAHELRRRVGRRRGGSGPADLPSPSEIRSARGSALVDPARHADFVRAVSGEPTPHAHGGYLHALTFPVSMRLMASGRFPLSVLGLVHLRNRVEHLRAVEIGTTVHIHSHVLEFGEHRRGTTVTIVAEVWDATGRLAFRDESLYLALGPAPGEGHGEGRAGGRGGSASGGTAGPRRRAGTGPASSAPTPATARAASPGGACPPRPGDATPP</sequence>
<organism evidence="2 3">
    <name type="scientific">Rothia santali</name>
    <dbReference type="NCBI Taxonomy" id="2949643"/>
    <lineage>
        <taxon>Bacteria</taxon>
        <taxon>Bacillati</taxon>
        <taxon>Actinomycetota</taxon>
        <taxon>Actinomycetes</taxon>
        <taxon>Micrococcales</taxon>
        <taxon>Micrococcaceae</taxon>
        <taxon>Rothia</taxon>
    </lineage>
</organism>
<dbReference type="PANTHER" id="PTHR43841">
    <property type="entry name" value="3-HYDROXYACYL-THIOESTER DEHYDRATASE HTDX-RELATED"/>
    <property type="match status" value="1"/>
</dbReference>
<protein>
    <submittedName>
        <fullName evidence="2">Hotdog fold thioesterase</fullName>
    </submittedName>
</protein>
<feature type="compositionally biased region" description="Low complexity" evidence="1">
    <location>
        <begin position="202"/>
        <end position="222"/>
    </location>
</feature>
<dbReference type="EMBL" id="JANAFB010000001">
    <property type="protein sequence ID" value="MCP3424541.1"/>
    <property type="molecule type" value="Genomic_DNA"/>
</dbReference>
<dbReference type="RefSeq" id="WP_254164177.1">
    <property type="nucleotide sequence ID" value="NZ_JANAFB010000001.1"/>
</dbReference>
<evidence type="ECO:0000313" key="3">
    <source>
        <dbReference type="Proteomes" id="UP001139502"/>
    </source>
</evidence>